<dbReference type="Proteomes" id="UP000239735">
    <property type="component" value="Unassembled WGS sequence"/>
</dbReference>
<feature type="region of interest" description="Disordered" evidence="1">
    <location>
        <begin position="138"/>
        <end position="174"/>
    </location>
</feature>
<sequence>MAATRSIKAIKMVTPDPITGKRASRLYVRRPRESYNGFTAAAIEKILTKPSHLWTLVEKRGVEVYFEERLSNMGCSIHRGTPGELKYEYETGGLLQAAEAEYVSLGGGHRTKAKRQSDHAFPECKLNLYMAALATLDHPGKDRKPLKDRKRRKRERYADEMPDELPYGMEDELA</sequence>
<organism evidence="2 3">
    <name type="scientific">Candidatus Sulfuritelmatomonas gaucii</name>
    <dbReference type="NCBI Taxonomy" id="2043161"/>
    <lineage>
        <taxon>Bacteria</taxon>
        <taxon>Pseudomonadati</taxon>
        <taxon>Acidobacteriota</taxon>
        <taxon>Terriglobia</taxon>
        <taxon>Terriglobales</taxon>
        <taxon>Acidobacteriaceae</taxon>
        <taxon>Candidatus Sulfuritelmatomonas</taxon>
    </lineage>
</organism>
<gene>
    <name evidence="2" type="ORF">SBA5_580034</name>
</gene>
<evidence type="ECO:0000256" key="1">
    <source>
        <dbReference type="SAM" id="MobiDB-lite"/>
    </source>
</evidence>
<proteinExistence type="predicted"/>
<name>A0A2N9LVH9_9BACT</name>
<dbReference type="EMBL" id="OKRB01000117">
    <property type="protein sequence ID" value="SPE27155.1"/>
    <property type="molecule type" value="Genomic_DNA"/>
</dbReference>
<accession>A0A2N9LVH9</accession>
<dbReference type="AlphaFoldDB" id="A0A2N9LVH9"/>
<protein>
    <submittedName>
        <fullName evidence="2">Uncharacterized protein</fullName>
    </submittedName>
</protein>
<evidence type="ECO:0000313" key="2">
    <source>
        <dbReference type="EMBL" id="SPE27155.1"/>
    </source>
</evidence>
<evidence type="ECO:0000313" key="3">
    <source>
        <dbReference type="Proteomes" id="UP000239735"/>
    </source>
</evidence>
<feature type="compositionally biased region" description="Basic residues" evidence="1">
    <location>
        <begin position="146"/>
        <end position="155"/>
    </location>
</feature>
<reference evidence="3" key="1">
    <citation type="submission" date="2018-02" db="EMBL/GenBank/DDBJ databases">
        <authorList>
            <person name="Hausmann B."/>
        </authorList>
    </citation>
    <scope>NUCLEOTIDE SEQUENCE [LARGE SCALE GENOMIC DNA]</scope>
    <source>
        <strain evidence="3">Peat soil MAG SbA5</strain>
    </source>
</reference>